<dbReference type="Proteomes" id="UP001175211">
    <property type="component" value="Unassembled WGS sequence"/>
</dbReference>
<organism evidence="2 3">
    <name type="scientific">Armillaria tabescens</name>
    <name type="common">Ringless honey mushroom</name>
    <name type="synonym">Agaricus tabescens</name>
    <dbReference type="NCBI Taxonomy" id="1929756"/>
    <lineage>
        <taxon>Eukaryota</taxon>
        <taxon>Fungi</taxon>
        <taxon>Dikarya</taxon>
        <taxon>Basidiomycota</taxon>
        <taxon>Agaricomycotina</taxon>
        <taxon>Agaricomycetes</taxon>
        <taxon>Agaricomycetidae</taxon>
        <taxon>Agaricales</taxon>
        <taxon>Marasmiineae</taxon>
        <taxon>Physalacriaceae</taxon>
        <taxon>Desarmillaria</taxon>
    </lineage>
</organism>
<name>A0AA39N597_ARMTA</name>
<evidence type="ECO:0000313" key="2">
    <source>
        <dbReference type="EMBL" id="KAK0457909.1"/>
    </source>
</evidence>
<evidence type="ECO:0000256" key="1">
    <source>
        <dbReference type="SAM" id="SignalP"/>
    </source>
</evidence>
<gene>
    <name evidence="2" type="ORF">EV420DRAFT_400471</name>
</gene>
<feature type="signal peptide" evidence="1">
    <location>
        <begin position="1"/>
        <end position="17"/>
    </location>
</feature>
<dbReference type="RefSeq" id="XP_060330201.1">
    <property type="nucleotide sequence ID" value="XM_060481976.1"/>
</dbReference>
<comment type="caution">
    <text evidence="2">The sequence shown here is derived from an EMBL/GenBank/DDBJ whole genome shotgun (WGS) entry which is preliminary data.</text>
</comment>
<keyword evidence="3" id="KW-1185">Reference proteome</keyword>
<keyword evidence="1" id="KW-0732">Signal</keyword>
<dbReference type="GeneID" id="85365524"/>
<dbReference type="EMBL" id="JAUEPS010000019">
    <property type="protein sequence ID" value="KAK0457909.1"/>
    <property type="molecule type" value="Genomic_DNA"/>
</dbReference>
<accession>A0AA39N597</accession>
<evidence type="ECO:0000313" key="3">
    <source>
        <dbReference type="Proteomes" id="UP001175211"/>
    </source>
</evidence>
<evidence type="ECO:0008006" key="4">
    <source>
        <dbReference type="Google" id="ProtNLM"/>
    </source>
</evidence>
<reference evidence="2" key="1">
    <citation type="submission" date="2023-06" db="EMBL/GenBank/DDBJ databases">
        <authorList>
            <consortium name="Lawrence Berkeley National Laboratory"/>
            <person name="Ahrendt S."/>
            <person name="Sahu N."/>
            <person name="Indic B."/>
            <person name="Wong-Bajracharya J."/>
            <person name="Merenyi Z."/>
            <person name="Ke H.-M."/>
            <person name="Monk M."/>
            <person name="Kocsube S."/>
            <person name="Drula E."/>
            <person name="Lipzen A."/>
            <person name="Balint B."/>
            <person name="Henrissat B."/>
            <person name="Andreopoulos B."/>
            <person name="Martin F.M."/>
            <person name="Harder C.B."/>
            <person name="Rigling D."/>
            <person name="Ford K.L."/>
            <person name="Foster G.D."/>
            <person name="Pangilinan J."/>
            <person name="Papanicolaou A."/>
            <person name="Barry K."/>
            <person name="LaButti K."/>
            <person name="Viragh M."/>
            <person name="Koriabine M."/>
            <person name="Yan M."/>
            <person name="Riley R."/>
            <person name="Champramary S."/>
            <person name="Plett K.L."/>
            <person name="Tsai I.J."/>
            <person name="Slot J."/>
            <person name="Sipos G."/>
            <person name="Plett J."/>
            <person name="Nagy L.G."/>
            <person name="Grigoriev I.V."/>
        </authorList>
    </citation>
    <scope>NUCLEOTIDE SEQUENCE</scope>
    <source>
        <strain evidence="2">CCBAS 213</strain>
    </source>
</reference>
<protein>
    <recommendedName>
        <fullName evidence="4">Secreted protein</fullName>
    </recommendedName>
</protein>
<dbReference type="AlphaFoldDB" id="A0AA39N597"/>
<feature type="chain" id="PRO_5041202694" description="Secreted protein" evidence="1">
    <location>
        <begin position="18"/>
        <end position="158"/>
    </location>
</feature>
<proteinExistence type="predicted"/>
<sequence length="158" mass="18146">MLSFILLLPVNISLTSLLHFRHFSYSFHDVPPSPSQECLHPMWTRCQPARRNCITITTRAILRHSSHIYHCFRFRARSLPASLVFSILRNANRQLVGRPVGNTVVILSSIVRRQFKYFCPFPLTFLITPHIGSYCPACNTKAVEPQVKHPLYQLASKS</sequence>